<evidence type="ECO:0000256" key="5">
    <source>
        <dbReference type="ARBA" id="ARBA00022695"/>
    </source>
</evidence>
<comment type="cofactor">
    <cofactor evidence="11">
        <name>Zn(2+)</name>
        <dbReference type="ChEBI" id="CHEBI:29105"/>
    </cofactor>
    <text evidence="11">Binds 2 Zn(2+) ions per subunit.</text>
</comment>
<dbReference type="Proteomes" id="UP000006055">
    <property type="component" value="Chromosome"/>
</dbReference>
<keyword evidence="9 11" id="KW-0804">Transcription</keyword>
<dbReference type="PATRIC" id="fig|706587.4.peg.5926"/>
<evidence type="ECO:0000256" key="8">
    <source>
        <dbReference type="ARBA" id="ARBA00022842"/>
    </source>
</evidence>
<feature type="binding site" evidence="11">
    <location>
        <position position="544"/>
    </location>
    <ligand>
        <name>Mg(2+)</name>
        <dbReference type="ChEBI" id="CHEBI:18420"/>
    </ligand>
</feature>
<dbReference type="EC" id="2.7.7.6" evidence="11"/>
<dbReference type="InterPro" id="IPR007083">
    <property type="entry name" value="RNA_pol_Rpb1_4"/>
</dbReference>
<dbReference type="InterPro" id="IPR006592">
    <property type="entry name" value="RNA_pol_N"/>
</dbReference>
<organism evidence="15 16">
    <name type="scientific">Desulfomonile tiedjei (strain ATCC 49306 / DSM 6799 / DCB-1)</name>
    <dbReference type="NCBI Taxonomy" id="706587"/>
    <lineage>
        <taxon>Bacteria</taxon>
        <taxon>Pseudomonadati</taxon>
        <taxon>Thermodesulfobacteriota</taxon>
        <taxon>Desulfomonilia</taxon>
        <taxon>Desulfomonilales</taxon>
        <taxon>Desulfomonilaceae</taxon>
        <taxon>Desulfomonile</taxon>
    </lineage>
</organism>
<comment type="similarity">
    <text evidence="1">In the N-terminal section; belongs to the RNA polymerase beta chain family.</text>
</comment>
<dbReference type="Gene3D" id="1.10.1790.20">
    <property type="match status" value="1"/>
</dbReference>
<keyword evidence="3 11" id="KW-0240">DNA-directed RNA polymerase</keyword>
<dbReference type="Gene3D" id="1.10.150.390">
    <property type="match status" value="1"/>
</dbReference>
<feature type="binding site" evidence="11">
    <location>
        <position position="546"/>
    </location>
    <ligand>
        <name>Mg(2+)</name>
        <dbReference type="ChEBI" id="CHEBI:18420"/>
    </ligand>
</feature>
<accession>I4CE54</accession>
<dbReference type="Gene3D" id="1.10.40.90">
    <property type="match status" value="1"/>
</dbReference>
<dbReference type="InterPro" id="IPR007081">
    <property type="entry name" value="RNA_pol_Rpb1_5"/>
</dbReference>
<keyword evidence="7 11" id="KW-0862">Zinc</keyword>
<protein>
    <recommendedName>
        <fullName evidence="11">DNA-directed RNA polymerase subunit beta'</fullName>
        <shortName evidence="11">RNAP subunit beta'</shortName>
        <ecNumber evidence="11">2.7.7.6</ecNumber>
    </recommendedName>
    <alternativeName>
        <fullName evidence="11">RNA polymerase subunit beta'</fullName>
    </alternativeName>
    <alternativeName>
        <fullName evidence="11">Transcriptase subunit beta'</fullName>
    </alternativeName>
</protein>
<sequence length="1643" mass="186276">MEDVYYSFFEKPKDPLNFNAVKISLASPEKIRSWSHGEVKKPETINYRTFKPERDGLFCAKIFGPVKDYECNCGKYKRMKHRGTICEKCGVEVIQSKVRRERMGHIELATPVAHIWFLKSLPSRIGTLLDLTLKEVERVLYFESFLVIDPGKTDLEPGTLINEEKYRQTLEQFGTGSFETRMGGEAVRDLLERLDLVQESIKLREDMKGSTSEAKRKKLAKRLRVLEALKGIEPEVLVTELTTLYQAADPESEMGRFLEEIVQAARAIQLKWEENDDWEVRKQLAYIEINNVIDRLVRSRVVPPEDLAVFRQWQNPAWMILTTVPVIPPDLRPLVPLDGGRFATSDLNDLYRRVINRNNRLKRLKELNAPEIILRNEKRMLQEAVDVLFDNGRRGRVITGPNKRPLKSLSDMLKGKQGRFRQNLLGKRVDYSGRSVIVVGPDLRLHQCGLPKRMALELFKPFIYNKLEERGYVTTIKSAKKLVEKETPEVWDILEDVVKEYPVLLNRAPTLHRLGIQAFEPVLIEGKAIQLHPLVCTAFNADFDGDQMAVHIPLSVEAQVEARVLMMSTNNILSPAHGKPIIVPTQDIVLGLYYLTRESVDPEVDTTPRVFTDSWEIRVAYDAGVVDLHQKILLRENGEKILTTVGRVLLREIVPEEIPFSHLNKVMKKKELANLIDEAYRRCGDKKTVILADRLKDLGYYYATKAGLSICVDDMKIPESKRDIINKAREEVLEIQNQYKEGLITDGERYNKVIDIWARANEDISERMMNELRTMTVELKDGSERKVESFNPIYMMADSGARGSTQQIRQLAGMRGLMAKPTGEIIETPIEANFREGLSVLQYFISTHGARKGLADTALKTANSGYLTRRLVDVAQDAIISEPDCGTLDGIEMASLEEGGEIIEHVADRILGRVALEDIEHPFTGEIIVKANEEIKEDHRERIQDAGIDRVKIRSVLTCQSRRGVCSLCYGRDLAHGRMVNIGEAVGIIAAQSIGEPGTQLTMRTFHIGGTASLKRNIISARKRGRVSFERDKDKIKAIIVSEEFTLDPSEFDRWLIENGQTLRENSFLYEGPHHEMHEAESLGGKIEISLDRKSFTVVDDEGNRSKFLIPADHRFIVRHGERISPNTFIFESSSGGSRMSEAEKRGGIFNLIEDKDGPVHFRLYERYPVMDYMNVKVQDGDRIESEGQVLLEWLGSGSSELFSRNEGRVKFIDLKTVVNRDGERVVMNRNGYCAITDDKGRERERNKVIYGARLRVQDDEPVNRETLLAEWDPYTIPIITEVSGRVKFGDVIEGLTMSEQVDEVTGLSRKVIVEYKDKDSEVRPRVSIKDEHGRTIKIGDSEARYLLPVGANIMVKEGEEVHAGDVIAKIPRETTKTKDITGGLPRVAELFEARKPKEFAIIAEIDGIVSFGKDTKGKRKVIVTPELGEQKEYLIPKGKHISVHSGDWVQAGEPLMEGSTNPHDLLGIKGEKELAKYLVDEVQEVYRLQGVKINDKHIEVIVRQMLRRVRVKEVGDTDFLVGEQIERQVFEEENNRVMQAGGVPAMGEPLLLGITKASLSTDSFISAASFQETTKVLTEAAISGKIDYLRGLKENVIMGRLIPAGTGLSRYKNLRLLHMDDEQERRGKPEKARPVVSYQETA</sequence>
<dbReference type="InterPro" id="IPR042102">
    <property type="entry name" value="RNA_pol_Rpb1_3_sf"/>
</dbReference>
<feature type="binding site" evidence="11">
    <location>
        <position position="89"/>
    </location>
    <ligand>
        <name>Zn(2+)</name>
        <dbReference type="ChEBI" id="CHEBI:29105"/>
        <label>1</label>
    </ligand>
</feature>
<dbReference type="eggNOG" id="COG0086">
    <property type="taxonomic scope" value="Bacteria"/>
</dbReference>
<feature type="compositionally biased region" description="Basic and acidic residues" evidence="13">
    <location>
        <begin position="1621"/>
        <end position="1634"/>
    </location>
</feature>
<dbReference type="GO" id="GO:0000287">
    <property type="term" value="F:magnesium ion binding"/>
    <property type="evidence" value="ECO:0007669"/>
    <property type="project" value="UniProtKB-UniRule"/>
</dbReference>
<feature type="binding site" evidence="11">
    <location>
        <position position="959"/>
    </location>
    <ligand>
        <name>Zn(2+)</name>
        <dbReference type="ChEBI" id="CHEBI:29105"/>
        <label>2</label>
    </ligand>
</feature>
<evidence type="ECO:0000256" key="11">
    <source>
        <dbReference type="HAMAP-Rule" id="MF_01322"/>
    </source>
</evidence>
<dbReference type="InterPro" id="IPR007080">
    <property type="entry name" value="RNA_pol_Rpb1_1"/>
</dbReference>
<dbReference type="Gene3D" id="1.10.132.30">
    <property type="match status" value="1"/>
</dbReference>
<dbReference type="FunFam" id="1.10.132.30:FF:000003">
    <property type="entry name" value="DNA-directed RNA polymerase subunit beta"/>
    <property type="match status" value="1"/>
</dbReference>
<dbReference type="InterPro" id="IPR045867">
    <property type="entry name" value="DNA-dir_RpoC_beta_prime"/>
</dbReference>
<keyword evidence="4 11" id="KW-0808">Transferase</keyword>
<keyword evidence="5 11" id="KW-0548">Nucleotidyltransferase</keyword>
<dbReference type="InterPro" id="IPR007066">
    <property type="entry name" value="RNA_pol_Rpb1_3"/>
</dbReference>
<dbReference type="Gene3D" id="2.40.40.20">
    <property type="match status" value="1"/>
</dbReference>
<dbReference type="CDD" id="cd01609">
    <property type="entry name" value="RNAP_beta'_N"/>
    <property type="match status" value="1"/>
</dbReference>
<dbReference type="Pfam" id="PF00623">
    <property type="entry name" value="RNA_pol_Rpb1_2"/>
    <property type="match status" value="2"/>
</dbReference>
<comment type="subunit">
    <text evidence="11">The RNAP catalytic core consists of 2 alpha, 1 beta, 1 beta' and 1 omega subunit. When a sigma factor is associated with the core the holoenzyme is formed, which can initiate transcription.</text>
</comment>
<dbReference type="SMART" id="SM00663">
    <property type="entry name" value="RPOLA_N"/>
    <property type="match status" value="1"/>
</dbReference>
<dbReference type="GO" id="GO:0006351">
    <property type="term" value="P:DNA-templated transcription"/>
    <property type="evidence" value="ECO:0007669"/>
    <property type="project" value="UniProtKB-UniRule"/>
</dbReference>
<dbReference type="Pfam" id="PF04983">
    <property type="entry name" value="RNA_pol_Rpb1_3"/>
    <property type="match status" value="1"/>
</dbReference>
<dbReference type="Gene3D" id="1.10.274.100">
    <property type="entry name" value="RNA polymerase Rpb1, domain 3"/>
    <property type="match status" value="2"/>
</dbReference>
<dbReference type="FunFam" id="1.10.150.390:FF:000002">
    <property type="entry name" value="DNA-directed RNA polymerase subunit beta"/>
    <property type="match status" value="1"/>
</dbReference>
<evidence type="ECO:0000256" key="13">
    <source>
        <dbReference type="SAM" id="MobiDB-lite"/>
    </source>
</evidence>
<dbReference type="InterPro" id="IPR012754">
    <property type="entry name" value="DNA-dir_RpoC_beta_prime_bact"/>
</dbReference>
<evidence type="ECO:0000256" key="7">
    <source>
        <dbReference type="ARBA" id="ARBA00022833"/>
    </source>
</evidence>
<dbReference type="GO" id="GO:0003677">
    <property type="term" value="F:DNA binding"/>
    <property type="evidence" value="ECO:0007669"/>
    <property type="project" value="UniProtKB-UniRule"/>
</dbReference>
<feature type="binding site" evidence="11">
    <location>
        <position position="71"/>
    </location>
    <ligand>
        <name>Zn(2+)</name>
        <dbReference type="ChEBI" id="CHEBI:29105"/>
        <label>1</label>
    </ligand>
</feature>
<dbReference type="PANTHER" id="PTHR19376:SF54">
    <property type="entry name" value="DNA-DIRECTED RNA POLYMERASE SUBUNIT BETA"/>
    <property type="match status" value="1"/>
</dbReference>
<dbReference type="OrthoDB" id="9815296at2"/>
<feature type="domain" description="RNA polymerase N-terminal" evidence="14">
    <location>
        <begin position="317"/>
        <end position="596"/>
    </location>
</feature>
<dbReference type="KEGG" id="dti:Desti_5255"/>
<dbReference type="Pfam" id="PF04997">
    <property type="entry name" value="RNA_pol_Rpb1_1"/>
    <property type="match status" value="1"/>
</dbReference>
<feature type="binding site" evidence="11">
    <location>
        <position position="73"/>
    </location>
    <ligand>
        <name>Zn(2+)</name>
        <dbReference type="ChEBI" id="CHEBI:29105"/>
        <label>1</label>
    </ligand>
</feature>
<dbReference type="EMBL" id="CP003360">
    <property type="protein sequence ID" value="AFM27845.1"/>
    <property type="molecule type" value="Genomic_DNA"/>
</dbReference>
<keyword evidence="6 11" id="KW-0479">Metal-binding</keyword>
<dbReference type="InterPro" id="IPR038120">
    <property type="entry name" value="Rpb1_funnel_sf"/>
</dbReference>
<keyword evidence="8 11" id="KW-0460">Magnesium</keyword>
<evidence type="ECO:0000256" key="6">
    <source>
        <dbReference type="ARBA" id="ARBA00022723"/>
    </source>
</evidence>
<dbReference type="Pfam" id="PF05000">
    <property type="entry name" value="RNA_pol_Rpb1_4"/>
    <property type="match status" value="1"/>
</dbReference>
<dbReference type="HOGENOM" id="CLU_000524_3_1_7"/>
<evidence type="ECO:0000256" key="4">
    <source>
        <dbReference type="ARBA" id="ARBA00022679"/>
    </source>
</evidence>
<gene>
    <name evidence="11" type="primary">rpoC</name>
    <name evidence="15" type="ordered locus">Desti_5255</name>
</gene>
<evidence type="ECO:0000259" key="14">
    <source>
        <dbReference type="SMART" id="SM00663"/>
    </source>
</evidence>
<name>I4CE54_DESTA</name>
<comment type="function">
    <text evidence="11 12">DNA-dependent RNA polymerase catalyzes the transcription of DNA into RNA using the four ribonucleoside triphosphates as substrates.</text>
</comment>
<comment type="similarity">
    <text evidence="2">In the C-terminal section; belongs to the RNA polymerase beta' chain family.</text>
</comment>
<dbReference type="InterPro" id="IPR000722">
    <property type="entry name" value="RNA_pol_asu"/>
</dbReference>
<evidence type="ECO:0000256" key="3">
    <source>
        <dbReference type="ARBA" id="ARBA00022478"/>
    </source>
</evidence>
<comment type="catalytic activity">
    <reaction evidence="10 11 12">
        <text>RNA(n) + a ribonucleoside 5'-triphosphate = RNA(n+1) + diphosphate</text>
        <dbReference type="Rhea" id="RHEA:21248"/>
        <dbReference type="Rhea" id="RHEA-COMP:14527"/>
        <dbReference type="Rhea" id="RHEA-COMP:17342"/>
        <dbReference type="ChEBI" id="CHEBI:33019"/>
        <dbReference type="ChEBI" id="CHEBI:61557"/>
        <dbReference type="ChEBI" id="CHEBI:140395"/>
        <dbReference type="EC" id="2.7.7.6"/>
    </reaction>
</comment>
<feature type="binding site" evidence="11">
    <location>
        <position position="542"/>
    </location>
    <ligand>
        <name>Mg(2+)</name>
        <dbReference type="ChEBI" id="CHEBI:18420"/>
    </ligand>
</feature>
<evidence type="ECO:0000256" key="2">
    <source>
        <dbReference type="ARBA" id="ARBA00009839"/>
    </source>
</evidence>
<feature type="binding site" evidence="11">
    <location>
        <position position="86"/>
    </location>
    <ligand>
        <name>Zn(2+)</name>
        <dbReference type="ChEBI" id="CHEBI:29105"/>
        <label>1</label>
    </ligand>
</feature>
<evidence type="ECO:0000256" key="10">
    <source>
        <dbReference type="ARBA" id="ARBA00048552"/>
    </source>
</evidence>
<dbReference type="GO" id="GO:0008270">
    <property type="term" value="F:zinc ion binding"/>
    <property type="evidence" value="ECO:0007669"/>
    <property type="project" value="UniProtKB-UniRule"/>
</dbReference>
<evidence type="ECO:0000313" key="16">
    <source>
        <dbReference type="Proteomes" id="UP000006055"/>
    </source>
</evidence>
<reference evidence="16" key="1">
    <citation type="submission" date="2012-06" db="EMBL/GenBank/DDBJ databases">
        <title>Complete sequence of chromosome of Desulfomonile tiedjei DSM 6799.</title>
        <authorList>
            <person name="Lucas S."/>
            <person name="Copeland A."/>
            <person name="Lapidus A."/>
            <person name="Glavina del Rio T."/>
            <person name="Dalin E."/>
            <person name="Tice H."/>
            <person name="Bruce D."/>
            <person name="Goodwin L."/>
            <person name="Pitluck S."/>
            <person name="Peters L."/>
            <person name="Ovchinnikova G."/>
            <person name="Zeytun A."/>
            <person name="Lu M."/>
            <person name="Kyrpides N."/>
            <person name="Mavromatis K."/>
            <person name="Ivanova N."/>
            <person name="Brettin T."/>
            <person name="Detter J.C."/>
            <person name="Han C."/>
            <person name="Larimer F."/>
            <person name="Land M."/>
            <person name="Hauser L."/>
            <person name="Markowitz V."/>
            <person name="Cheng J.-F."/>
            <person name="Hugenholtz P."/>
            <person name="Woyke T."/>
            <person name="Wu D."/>
            <person name="Spring S."/>
            <person name="Schroeder M."/>
            <person name="Brambilla E."/>
            <person name="Klenk H.-P."/>
            <person name="Eisen J.A."/>
        </authorList>
    </citation>
    <scope>NUCLEOTIDE SEQUENCE [LARGE SCALE GENOMIC DNA]</scope>
    <source>
        <strain evidence="16">ATCC 49306 / DSM 6799 / DCB-1</strain>
    </source>
</reference>
<dbReference type="NCBIfam" id="TIGR02386">
    <property type="entry name" value="rpoC_TIGR"/>
    <property type="match status" value="1"/>
</dbReference>
<dbReference type="HAMAP" id="MF_01322">
    <property type="entry name" value="RNApol_bact_RpoC"/>
    <property type="match status" value="1"/>
</dbReference>
<dbReference type="RefSeq" id="WP_014812945.1">
    <property type="nucleotide sequence ID" value="NC_018025.1"/>
</dbReference>
<feature type="region of interest" description="Disordered" evidence="13">
    <location>
        <begin position="1621"/>
        <end position="1643"/>
    </location>
</feature>
<dbReference type="InterPro" id="IPR044893">
    <property type="entry name" value="RNA_pol_Rpb1_clamp_domain"/>
</dbReference>
<dbReference type="PANTHER" id="PTHR19376">
    <property type="entry name" value="DNA-DIRECTED RNA POLYMERASE"/>
    <property type="match status" value="1"/>
</dbReference>
<keyword evidence="16" id="KW-1185">Reference proteome</keyword>
<feature type="binding site" evidence="11">
    <location>
        <position position="966"/>
    </location>
    <ligand>
        <name>Zn(2+)</name>
        <dbReference type="ChEBI" id="CHEBI:29105"/>
        <label>2</label>
    </ligand>
</feature>
<evidence type="ECO:0000256" key="12">
    <source>
        <dbReference type="RuleBase" id="RU004279"/>
    </source>
</evidence>
<comment type="cofactor">
    <cofactor evidence="11">
        <name>Mg(2+)</name>
        <dbReference type="ChEBI" id="CHEBI:18420"/>
    </cofactor>
    <text evidence="11">Binds 1 Mg(2+) ion per subunit.</text>
</comment>
<evidence type="ECO:0000256" key="1">
    <source>
        <dbReference type="ARBA" id="ARBA00007616"/>
    </source>
</evidence>
<comment type="similarity">
    <text evidence="11 12">Belongs to the RNA polymerase beta' chain family.</text>
</comment>
<feature type="binding site" evidence="11">
    <location>
        <position position="885"/>
    </location>
    <ligand>
        <name>Zn(2+)</name>
        <dbReference type="ChEBI" id="CHEBI:29105"/>
        <label>2</label>
    </ligand>
</feature>
<dbReference type="STRING" id="706587.Desti_5255"/>
<dbReference type="SUPFAM" id="SSF64484">
    <property type="entry name" value="beta and beta-prime subunits of DNA dependent RNA-polymerase"/>
    <property type="match status" value="1"/>
</dbReference>
<proteinExistence type="inferred from homology"/>
<evidence type="ECO:0000313" key="15">
    <source>
        <dbReference type="EMBL" id="AFM27845.1"/>
    </source>
</evidence>
<dbReference type="Pfam" id="PF04998">
    <property type="entry name" value="RNA_pol_Rpb1_5"/>
    <property type="match status" value="2"/>
</dbReference>
<dbReference type="GO" id="GO:0000428">
    <property type="term" value="C:DNA-directed RNA polymerase complex"/>
    <property type="evidence" value="ECO:0007669"/>
    <property type="project" value="UniProtKB-KW"/>
</dbReference>
<dbReference type="CDD" id="cd02655">
    <property type="entry name" value="RNAP_beta'_C"/>
    <property type="match status" value="1"/>
</dbReference>
<evidence type="ECO:0000256" key="9">
    <source>
        <dbReference type="ARBA" id="ARBA00023163"/>
    </source>
</evidence>
<dbReference type="GO" id="GO:0003899">
    <property type="term" value="F:DNA-directed RNA polymerase activity"/>
    <property type="evidence" value="ECO:0007669"/>
    <property type="project" value="UniProtKB-UniRule"/>
</dbReference>
<dbReference type="Gene3D" id="2.40.50.100">
    <property type="match status" value="3"/>
</dbReference>
<feature type="binding site" evidence="11">
    <location>
        <position position="969"/>
    </location>
    <ligand>
        <name>Zn(2+)</name>
        <dbReference type="ChEBI" id="CHEBI:29105"/>
        <label>2</label>
    </ligand>
</feature>
<dbReference type="Gene3D" id="4.10.860.120">
    <property type="entry name" value="RNA polymerase II, clamp domain"/>
    <property type="match status" value="1"/>
</dbReference>